<accession>A0A415PSC8</accession>
<evidence type="ECO:0000313" key="1">
    <source>
        <dbReference type="EMBL" id="RHM15785.1"/>
    </source>
</evidence>
<comment type="caution">
    <text evidence="1">The sequence shown here is derived from an EMBL/GenBank/DDBJ whole genome shotgun (WGS) entry which is preliminary data.</text>
</comment>
<gene>
    <name evidence="1" type="ORF">DWZ78_15470</name>
</gene>
<dbReference type="EMBL" id="QRPN01000025">
    <property type="protein sequence ID" value="RHM15785.1"/>
    <property type="molecule type" value="Genomic_DNA"/>
</dbReference>
<organism evidence="1 2">
    <name type="scientific">Bacteroides stercoris</name>
    <dbReference type="NCBI Taxonomy" id="46506"/>
    <lineage>
        <taxon>Bacteria</taxon>
        <taxon>Pseudomonadati</taxon>
        <taxon>Bacteroidota</taxon>
        <taxon>Bacteroidia</taxon>
        <taxon>Bacteroidales</taxon>
        <taxon>Bacteroidaceae</taxon>
        <taxon>Bacteroides</taxon>
    </lineage>
</organism>
<protein>
    <submittedName>
        <fullName evidence="1">Uncharacterized protein</fullName>
    </submittedName>
</protein>
<name>A0A415PSC8_BACSE</name>
<dbReference type="Proteomes" id="UP000284604">
    <property type="component" value="Unassembled WGS sequence"/>
</dbReference>
<dbReference type="AlphaFoldDB" id="A0A415PSC8"/>
<dbReference type="RefSeq" id="WP_118399679.1">
    <property type="nucleotide sequence ID" value="NZ_QRPN01000025.1"/>
</dbReference>
<evidence type="ECO:0000313" key="2">
    <source>
        <dbReference type="Proteomes" id="UP000284604"/>
    </source>
</evidence>
<proteinExistence type="predicted"/>
<reference evidence="1 2" key="1">
    <citation type="submission" date="2018-08" db="EMBL/GenBank/DDBJ databases">
        <title>A genome reference for cultivated species of the human gut microbiota.</title>
        <authorList>
            <person name="Zou Y."/>
            <person name="Xue W."/>
            <person name="Luo G."/>
        </authorList>
    </citation>
    <scope>NUCLEOTIDE SEQUENCE [LARGE SCALE GENOMIC DNA]</scope>
    <source>
        <strain evidence="1 2">AF35-20</strain>
    </source>
</reference>
<sequence>MKKLKIQVEGNYLIMQDLPHNCIFNKVVTGCGGTTIALTNTENYIIAVPTTELIENKCYPPKDKNGNNTIWEISMKKAGLSPIRNLFGLYGRFTPLLKKELEDYLSRDGVKKIMCTYDKIPALIPLITPTEYRLLVDEYHSLIKIYSYRKDAVDGVLDNFNKFKSFCFMSATPIDAAFKPNVLQDVEEYVADWEKTEPLMIVPYKTNKPYMLAANIIATYQRQGYIEKGTFKSYEAYFFINSVKEIKKILMQTNLTNEDCRIICADEYKNRKTLGKFKISTSTDTPKKFNFITSKSFEGVDFYSETGICYVISNVYNKHTLLSIDMDIPQIAGRIRNIDNPFRNLVVHIFNTRPTDLFDSYEDVKAETEKDFEYAKERAALFNQLSKGAKQQQIQELSKLSYLKYNEDKEEFAINDMAIKIELFNYKLMNYIYNSQKSLVNEYEKAGMQHFKVEWIETDNFIKKAVTKPTFLEVFNEYVSMQYSFDFEARQAIEQEYPFIRDALARLGIEQVKKLRSKKKVIETLNMLKETDSNIDMSILQQLKSLFKIGDFVPAKDLRSIAKQFGLKKATDLSKWLDLREDTKRIEGKVTKGYWISAFSDI</sequence>